<keyword evidence="3" id="KW-0812">Transmembrane</keyword>
<sequence length="410" mass="46347">MFTANVLYAMEIMESVLFLIIAILFEVNGFVPFTTNSTRSSVESGLCTNEHRVTVGANERFEVKALCCPGYFMNDEQKCEECNLGRTGHNCMDSCPQGWYGRNCSSKCFCWSELCDPVSGRCLSDALTTRMSIGLFDVDQLRFTTFAIAFGTVIALGAIISAISMFLAYHYHYRKKPKNEMFFKGVYAERFDNRSLIYATDSKGGAKQALRCTSRKCLLKSAQPNNRVTASTEMNSNELLAFERSSPFNEWRRTLAHDIRDRFTTPTSKEALRLEVAERSTETGDSDTKRIHHEAFKIAMNFENYLCLVANKIRTAPVEKMTTQLTEHKYTTAQTAEARQKASGMREDARPPRLIGPQHCSPFKSHGLLKSAENDILNLSQLNLRKTKHLSLKGDSGTNREVKRINRFDG</sequence>
<protein>
    <submittedName>
        <fullName evidence="4">Platelet endothelial aggregation receptor 1</fullName>
    </submittedName>
</protein>
<dbReference type="EMBL" id="JPKZ01002904">
    <property type="protein sequence ID" value="KHN74504.1"/>
    <property type="molecule type" value="Genomic_DNA"/>
</dbReference>
<keyword evidence="3" id="KW-0472">Membrane</keyword>
<dbReference type="Gene3D" id="2.170.300.10">
    <property type="entry name" value="Tie2 ligand-binding domain superfamily"/>
    <property type="match status" value="1"/>
</dbReference>
<feature type="compositionally biased region" description="Basic and acidic residues" evidence="2">
    <location>
        <begin position="338"/>
        <end position="351"/>
    </location>
</feature>
<keyword evidence="3" id="KW-1133">Transmembrane helix</keyword>
<evidence type="ECO:0000256" key="1">
    <source>
        <dbReference type="ARBA" id="ARBA00022536"/>
    </source>
</evidence>
<accession>A0A0B2UZ55</accession>
<comment type="caution">
    <text evidence="4">The sequence shown here is derived from an EMBL/GenBank/DDBJ whole genome shotgun (WGS) entry which is preliminary data.</text>
</comment>
<feature type="transmembrane region" description="Helical" evidence="3">
    <location>
        <begin position="146"/>
        <end position="169"/>
    </location>
</feature>
<dbReference type="PANTHER" id="PTHR24043:SF8">
    <property type="entry name" value="EGF-LIKE DOMAIN-CONTAINING PROTEIN"/>
    <property type="match status" value="1"/>
</dbReference>
<dbReference type="GO" id="GO:0005044">
    <property type="term" value="F:scavenger receptor activity"/>
    <property type="evidence" value="ECO:0007669"/>
    <property type="project" value="InterPro"/>
</dbReference>
<evidence type="ECO:0000256" key="2">
    <source>
        <dbReference type="SAM" id="MobiDB-lite"/>
    </source>
</evidence>
<gene>
    <name evidence="4" type="primary">PEAR1</name>
    <name evidence="4" type="ORF">Tcan_09659</name>
</gene>
<dbReference type="InterPro" id="IPR042635">
    <property type="entry name" value="MEGF10/SREC1/2-like"/>
</dbReference>
<reference evidence="4 5" key="1">
    <citation type="submission" date="2014-11" db="EMBL/GenBank/DDBJ databases">
        <title>Genetic blueprint of the zoonotic pathogen Toxocara canis.</title>
        <authorList>
            <person name="Zhu X.-Q."/>
            <person name="Korhonen P.K."/>
            <person name="Cai H."/>
            <person name="Young N.D."/>
            <person name="Nejsum P."/>
            <person name="von Samson-Himmelstjerna G."/>
            <person name="Boag P.R."/>
            <person name="Tan P."/>
            <person name="Li Q."/>
            <person name="Min J."/>
            <person name="Yang Y."/>
            <person name="Wang X."/>
            <person name="Fang X."/>
            <person name="Hall R.S."/>
            <person name="Hofmann A."/>
            <person name="Sternberg P.W."/>
            <person name="Jex A.R."/>
            <person name="Gasser R.B."/>
        </authorList>
    </citation>
    <scope>NUCLEOTIDE SEQUENCE [LARGE SCALE GENOMIC DNA]</scope>
    <source>
        <strain evidence="4">PN_DK_2014</strain>
    </source>
</reference>
<dbReference type="PANTHER" id="PTHR24043">
    <property type="entry name" value="SCAVENGER RECEPTOR CLASS F"/>
    <property type="match status" value="1"/>
</dbReference>
<evidence type="ECO:0000313" key="5">
    <source>
        <dbReference type="Proteomes" id="UP000031036"/>
    </source>
</evidence>
<keyword evidence="1" id="KW-0245">EGF-like domain</keyword>
<dbReference type="STRING" id="6265.A0A0B2UZ55"/>
<dbReference type="AlphaFoldDB" id="A0A0B2UZ55"/>
<keyword evidence="4" id="KW-0675">Receptor</keyword>
<organism evidence="4 5">
    <name type="scientific">Toxocara canis</name>
    <name type="common">Canine roundworm</name>
    <dbReference type="NCBI Taxonomy" id="6265"/>
    <lineage>
        <taxon>Eukaryota</taxon>
        <taxon>Metazoa</taxon>
        <taxon>Ecdysozoa</taxon>
        <taxon>Nematoda</taxon>
        <taxon>Chromadorea</taxon>
        <taxon>Rhabditida</taxon>
        <taxon>Spirurina</taxon>
        <taxon>Ascaridomorpha</taxon>
        <taxon>Ascaridoidea</taxon>
        <taxon>Toxocaridae</taxon>
        <taxon>Toxocara</taxon>
    </lineage>
</organism>
<keyword evidence="5" id="KW-1185">Reference proteome</keyword>
<name>A0A0B2UZ55_TOXCA</name>
<proteinExistence type="predicted"/>
<evidence type="ECO:0000313" key="4">
    <source>
        <dbReference type="EMBL" id="KHN74504.1"/>
    </source>
</evidence>
<feature type="region of interest" description="Disordered" evidence="2">
    <location>
        <begin position="333"/>
        <end position="358"/>
    </location>
</feature>
<dbReference type="OrthoDB" id="6130531at2759"/>
<evidence type="ECO:0000256" key="3">
    <source>
        <dbReference type="SAM" id="Phobius"/>
    </source>
</evidence>
<dbReference type="Proteomes" id="UP000031036">
    <property type="component" value="Unassembled WGS sequence"/>
</dbReference>